<proteinExistence type="predicted"/>
<reference evidence="2" key="2">
    <citation type="journal article" date="2008" name="Nucleic Acids Res.">
        <title>The rice annotation project database (RAP-DB): 2008 update.</title>
        <authorList>
            <consortium name="The rice annotation project (RAP)"/>
        </authorList>
    </citation>
    <scope>GENOME REANNOTATION</scope>
    <source>
        <strain evidence="2">cv. Nipponbare</strain>
    </source>
</reference>
<organism evidence="1 2">
    <name type="scientific">Oryza sativa subsp. japonica</name>
    <name type="common">Rice</name>
    <dbReference type="NCBI Taxonomy" id="39947"/>
    <lineage>
        <taxon>Eukaryota</taxon>
        <taxon>Viridiplantae</taxon>
        <taxon>Streptophyta</taxon>
        <taxon>Embryophyta</taxon>
        <taxon>Tracheophyta</taxon>
        <taxon>Spermatophyta</taxon>
        <taxon>Magnoliopsida</taxon>
        <taxon>Liliopsida</taxon>
        <taxon>Poales</taxon>
        <taxon>Poaceae</taxon>
        <taxon>BOP clade</taxon>
        <taxon>Oryzoideae</taxon>
        <taxon>Oryzeae</taxon>
        <taxon>Oryzinae</taxon>
        <taxon>Oryza</taxon>
        <taxon>Oryza sativa</taxon>
    </lineage>
</organism>
<protein>
    <submittedName>
        <fullName evidence="1">Uncharacterized protein</fullName>
    </submittedName>
</protein>
<gene>
    <name evidence="1" type="primary">OSJNBa0021M10.29</name>
</gene>
<accession>Q69TT7</accession>
<name>Q69TT7_ORYSJ</name>
<evidence type="ECO:0000313" key="2">
    <source>
        <dbReference type="Proteomes" id="UP000000763"/>
    </source>
</evidence>
<sequence>MYPCWLQGRSGINLFWFVIEVVSSTARNDGAPIVNILLIVAAIKDSGTSV</sequence>
<dbReference type="AlphaFoldDB" id="Q69TT7"/>
<evidence type="ECO:0000313" key="1">
    <source>
        <dbReference type="EMBL" id="BAD35740.1"/>
    </source>
</evidence>
<dbReference type="EMBL" id="AP004732">
    <property type="protein sequence ID" value="BAD35740.1"/>
    <property type="molecule type" value="Genomic_DNA"/>
</dbReference>
<reference evidence="2" key="1">
    <citation type="journal article" date="2005" name="Nature">
        <title>The map-based sequence of the rice genome.</title>
        <authorList>
            <consortium name="International rice genome sequencing project (IRGSP)"/>
            <person name="Matsumoto T."/>
            <person name="Wu J."/>
            <person name="Kanamori H."/>
            <person name="Katayose Y."/>
            <person name="Fujisawa M."/>
            <person name="Namiki N."/>
            <person name="Mizuno H."/>
            <person name="Yamamoto K."/>
            <person name="Antonio B.A."/>
            <person name="Baba T."/>
            <person name="Sakata K."/>
            <person name="Nagamura Y."/>
            <person name="Aoki H."/>
            <person name="Arikawa K."/>
            <person name="Arita K."/>
            <person name="Bito T."/>
            <person name="Chiden Y."/>
            <person name="Fujitsuka N."/>
            <person name="Fukunaka R."/>
            <person name="Hamada M."/>
            <person name="Harada C."/>
            <person name="Hayashi A."/>
            <person name="Hijishita S."/>
            <person name="Honda M."/>
            <person name="Hosokawa S."/>
            <person name="Ichikawa Y."/>
            <person name="Idonuma A."/>
            <person name="Iijima M."/>
            <person name="Ikeda M."/>
            <person name="Ikeno M."/>
            <person name="Ito K."/>
            <person name="Ito S."/>
            <person name="Ito T."/>
            <person name="Ito Y."/>
            <person name="Ito Y."/>
            <person name="Iwabuchi A."/>
            <person name="Kamiya K."/>
            <person name="Karasawa W."/>
            <person name="Kurita K."/>
            <person name="Katagiri S."/>
            <person name="Kikuta A."/>
            <person name="Kobayashi H."/>
            <person name="Kobayashi N."/>
            <person name="Machita K."/>
            <person name="Maehara T."/>
            <person name="Masukawa M."/>
            <person name="Mizubayashi T."/>
            <person name="Mukai Y."/>
            <person name="Nagasaki H."/>
            <person name="Nagata Y."/>
            <person name="Naito S."/>
            <person name="Nakashima M."/>
            <person name="Nakama Y."/>
            <person name="Nakamichi Y."/>
            <person name="Nakamura M."/>
            <person name="Meguro A."/>
            <person name="Negishi M."/>
            <person name="Ohta I."/>
            <person name="Ohta T."/>
            <person name="Okamoto M."/>
            <person name="Ono N."/>
            <person name="Saji S."/>
            <person name="Sakaguchi M."/>
            <person name="Sakai K."/>
            <person name="Shibata M."/>
            <person name="Shimokawa T."/>
            <person name="Song J."/>
            <person name="Takazaki Y."/>
            <person name="Terasawa K."/>
            <person name="Tsugane M."/>
            <person name="Tsuji K."/>
            <person name="Ueda S."/>
            <person name="Waki K."/>
            <person name="Yamagata H."/>
            <person name="Yamamoto M."/>
            <person name="Yamamoto S."/>
            <person name="Yamane H."/>
            <person name="Yoshiki S."/>
            <person name="Yoshihara R."/>
            <person name="Yukawa K."/>
            <person name="Zhong H."/>
            <person name="Yano M."/>
            <person name="Yuan Q."/>
            <person name="Ouyang S."/>
            <person name="Liu J."/>
            <person name="Jones K.M."/>
            <person name="Gansberger K."/>
            <person name="Moffat K."/>
            <person name="Hill J."/>
            <person name="Bera J."/>
            <person name="Fadrosh D."/>
            <person name="Jin S."/>
            <person name="Johri S."/>
            <person name="Kim M."/>
            <person name="Overton L."/>
            <person name="Reardon M."/>
            <person name="Tsitrin T."/>
            <person name="Vuong H."/>
            <person name="Weaver B."/>
            <person name="Ciecko A."/>
            <person name="Tallon L."/>
            <person name="Jackson J."/>
            <person name="Pai G."/>
            <person name="Aken S.V."/>
            <person name="Utterback T."/>
            <person name="Reidmuller S."/>
            <person name="Feldblyum T."/>
            <person name="Hsiao J."/>
            <person name="Zismann V."/>
            <person name="Iobst S."/>
            <person name="de Vazeille A.R."/>
            <person name="Buell C.R."/>
            <person name="Ying K."/>
            <person name="Li Y."/>
            <person name="Lu T."/>
            <person name="Huang Y."/>
            <person name="Zhao Q."/>
            <person name="Feng Q."/>
            <person name="Zhang L."/>
            <person name="Zhu J."/>
            <person name="Weng Q."/>
            <person name="Mu J."/>
            <person name="Lu Y."/>
            <person name="Fan D."/>
            <person name="Liu Y."/>
            <person name="Guan J."/>
            <person name="Zhang Y."/>
            <person name="Yu S."/>
            <person name="Liu X."/>
            <person name="Zhang Y."/>
            <person name="Hong G."/>
            <person name="Han B."/>
            <person name="Choisne N."/>
            <person name="Demange N."/>
            <person name="Orjeda G."/>
            <person name="Samain S."/>
            <person name="Cattolico L."/>
            <person name="Pelletier E."/>
            <person name="Couloux A."/>
            <person name="Segurens B."/>
            <person name="Wincker P."/>
            <person name="D'Hont A."/>
            <person name="Scarpelli C."/>
            <person name="Weissenbach J."/>
            <person name="Salanoubat M."/>
            <person name="Quetier F."/>
            <person name="Yu Y."/>
            <person name="Kim H.R."/>
            <person name="Rambo T."/>
            <person name="Currie J."/>
            <person name="Collura K."/>
            <person name="Luo M."/>
            <person name="Yang T."/>
            <person name="Ammiraju J.S.S."/>
            <person name="Engler F."/>
            <person name="Soderlund C."/>
            <person name="Wing R.A."/>
            <person name="Palmer L.E."/>
            <person name="de la Bastide M."/>
            <person name="Spiegel L."/>
            <person name="Nascimento L."/>
            <person name="Zutavern T."/>
            <person name="O'Shaughnessy A."/>
            <person name="Dike S."/>
            <person name="Dedhia N."/>
            <person name="Preston R."/>
            <person name="Balija V."/>
            <person name="McCombie W.R."/>
            <person name="Chow T."/>
            <person name="Chen H."/>
            <person name="Chung M."/>
            <person name="Chen C."/>
            <person name="Shaw J."/>
            <person name="Wu H."/>
            <person name="Hsiao K."/>
            <person name="Chao Y."/>
            <person name="Chu M."/>
            <person name="Cheng C."/>
            <person name="Hour A."/>
            <person name="Lee P."/>
            <person name="Lin S."/>
            <person name="Lin Y."/>
            <person name="Liou J."/>
            <person name="Liu S."/>
            <person name="Hsing Y."/>
            <person name="Raghuvanshi S."/>
            <person name="Mohanty A."/>
            <person name="Bharti A.K."/>
            <person name="Gaur A."/>
            <person name="Gupta V."/>
            <person name="Kumar D."/>
            <person name="Ravi V."/>
            <person name="Vij S."/>
            <person name="Kapur A."/>
            <person name="Khurana P."/>
            <person name="Khurana P."/>
            <person name="Khurana J.P."/>
            <person name="Tyagi A.K."/>
            <person name="Gaikwad K."/>
            <person name="Singh A."/>
            <person name="Dalal V."/>
            <person name="Srivastava S."/>
            <person name="Dixit A."/>
            <person name="Pal A.K."/>
            <person name="Ghazi I.A."/>
            <person name="Yadav M."/>
            <person name="Pandit A."/>
            <person name="Bhargava A."/>
            <person name="Sureshbabu K."/>
            <person name="Batra K."/>
            <person name="Sharma T.R."/>
            <person name="Mohapatra T."/>
            <person name="Singh N.K."/>
            <person name="Messing J."/>
            <person name="Nelson A.B."/>
            <person name="Fuks G."/>
            <person name="Kavchok S."/>
            <person name="Keizer G."/>
            <person name="Linton E."/>
            <person name="Llaca V."/>
            <person name="Song R."/>
            <person name="Tanyolac B."/>
            <person name="Young S."/>
            <person name="Ho-Il K."/>
            <person name="Hahn J.H."/>
            <person name="Sangsakoo G."/>
            <person name="Vanavichit A."/>
            <person name="de Mattos Luiz.A.T."/>
            <person name="Zimmer P.D."/>
            <person name="Malone G."/>
            <person name="Dellagostin O."/>
            <person name="de Oliveira A.C."/>
            <person name="Bevan M."/>
            <person name="Bancroft I."/>
            <person name="Minx P."/>
            <person name="Cordum H."/>
            <person name="Wilson R."/>
            <person name="Cheng Z."/>
            <person name="Jin W."/>
            <person name="Jiang J."/>
            <person name="Leong S.A."/>
            <person name="Iwama H."/>
            <person name="Gojobori T."/>
            <person name="Itoh T."/>
            <person name="Niimura Y."/>
            <person name="Fujii Y."/>
            <person name="Habara T."/>
            <person name="Sakai H."/>
            <person name="Sato Y."/>
            <person name="Wilson G."/>
            <person name="Kumar K."/>
            <person name="McCouch S."/>
            <person name="Juretic N."/>
            <person name="Hoen D."/>
            <person name="Wright S."/>
            <person name="Bruskiewich R."/>
            <person name="Bureau T."/>
            <person name="Miyao A."/>
            <person name="Hirochika H."/>
            <person name="Nishikawa T."/>
            <person name="Kadowaki K."/>
            <person name="Sugiura M."/>
            <person name="Burr B."/>
            <person name="Sasaki T."/>
        </authorList>
    </citation>
    <scope>NUCLEOTIDE SEQUENCE [LARGE SCALE GENOMIC DNA]</scope>
    <source>
        <strain evidence="2">cv. Nipponbare</strain>
    </source>
</reference>
<dbReference type="Proteomes" id="UP000000763">
    <property type="component" value="Chromosome 6"/>
</dbReference>